<sequence>MPSAPPDVCPASRVAPSYCGQGAALRSSSVSLVVEQRPHSSVQADDVPASSPTTPDELVLHDATREPSSVLRKSRSQAFRQAHPSSASSLLRPSVSINQK</sequence>
<dbReference type="AlphaFoldDB" id="A0A2A4J3K7"/>
<accession>A0A2A4J3K7</accession>
<protein>
    <submittedName>
        <fullName evidence="2">Uncharacterized protein</fullName>
    </submittedName>
</protein>
<reference evidence="2" key="1">
    <citation type="submission" date="2017-09" db="EMBL/GenBank/DDBJ databases">
        <title>Contemporary evolution of a Lepidopteran species, Heliothis virescens, in response to modern agricultural practices.</title>
        <authorList>
            <person name="Fritz M.L."/>
            <person name="Deyonke A.M."/>
            <person name="Papanicolaou A."/>
            <person name="Micinski S."/>
            <person name="Westbrook J."/>
            <person name="Gould F."/>
        </authorList>
    </citation>
    <scope>NUCLEOTIDE SEQUENCE [LARGE SCALE GENOMIC DNA]</scope>
    <source>
        <strain evidence="2">HvINT-</strain>
        <tissue evidence="2">Whole body</tissue>
    </source>
</reference>
<feature type="region of interest" description="Disordered" evidence="1">
    <location>
        <begin position="36"/>
        <end position="100"/>
    </location>
</feature>
<dbReference type="EMBL" id="NWSH01003268">
    <property type="protein sequence ID" value="PCG66645.1"/>
    <property type="molecule type" value="Genomic_DNA"/>
</dbReference>
<comment type="caution">
    <text evidence="2">The sequence shown here is derived from an EMBL/GenBank/DDBJ whole genome shotgun (WGS) entry which is preliminary data.</text>
</comment>
<evidence type="ECO:0000256" key="1">
    <source>
        <dbReference type="SAM" id="MobiDB-lite"/>
    </source>
</evidence>
<gene>
    <name evidence="2" type="ORF">B5V51_7412</name>
</gene>
<proteinExistence type="predicted"/>
<feature type="compositionally biased region" description="Low complexity" evidence="1">
    <location>
        <begin position="84"/>
        <end position="100"/>
    </location>
</feature>
<evidence type="ECO:0000313" key="2">
    <source>
        <dbReference type="EMBL" id="PCG66645.1"/>
    </source>
</evidence>
<organism evidence="2">
    <name type="scientific">Heliothis virescens</name>
    <name type="common">Tobacco budworm moth</name>
    <dbReference type="NCBI Taxonomy" id="7102"/>
    <lineage>
        <taxon>Eukaryota</taxon>
        <taxon>Metazoa</taxon>
        <taxon>Ecdysozoa</taxon>
        <taxon>Arthropoda</taxon>
        <taxon>Hexapoda</taxon>
        <taxon>Insecta</taxon>
        <taxon>Pterygota</taxon>
        <taxon>Neoptera</taxon>
        <taxon>Endopterygota</taxon>
        <taxon>Lepidoptera</taxon>
        <taxon>Glossata</taxon>
        <taxon>Ditrysia</taxon>
        <taxon>Noctuoidea</taxon>
        <taxon>Noctuidae</taxon>
        <taxon>Heliothinae</taxon>
        <taxon>Heliothis</taxon>
    </lineage>
</organism>
<name>A0A2A4J3K7_HELVI</name>